<evidence type="ECO:0008006" key="10">
    <source>
        <dbReference type="Google" id="ProtNLM"/>
    </source>
</evidence>
<dbReference type="KEGG" id="zmk:HG535_0C01300"/>
<comment type="similarity">
    <text evidence="2">Belongs to the glycosyltransferase 15 family.</text>
</comment>
<dbReference type="FunFam" id="3.90.550.10:FF:000051">
    <property type="entry name" value="Alpha-1,2-mannosyltransferase (Ktr4)"/>
    <property type="match status" value="1"/>
</dbReference>
<dbReference type="SUPFAM" id="SSF53448">
    <property type="entry name" value="Nucleotide-diphospho-sugar transferases"/>
    <property type="match status" value="1"/>
</dbReference>
<evidence type="ECO:0000313" key="9">
    <source>
        <dbReference type="Proteomes" id="UP000509704"/>
    </source>
</evidence>
<dbReference type="PANTHER" id="PTHR31121">
    <property type="entry name" value="ALPHA-1,2 MANNOSYLTRANSFERASE KTR1"/>
    <property type="match status" value="1"/>
</dbReference>
<dbReference type="GO" id="GO:0006487">
    <property type="term" value="P:protein N-linked glycosylation"/>
    <property type="evidence" value="ECO:0007669"/>
    <property type="project" value="TreeGrafter"/>
</dbReference>
<sequence length="458" mass="54146">MAVFLSKRILRYTLLAGLCVTIIVLLSSDHVSSTDINYLEQFKGLGTGVTDYFRGSETPQLSEKEKEVEEERQKVEKNLAQQHEDGKVEFDEPAMDKNAQALKESAEEADAAHEPQTFKSTWEFMAPSYANKGKKPKAAFVVLVRNNELEDILPSIKNVEDKFNHQFNYPWVFFNDEEFTEEFKTKINKTISSKAEFGLIPKEHWSYPDFVNQETAKKERDRMVKDAVIYGGSESYRHMCRFQSGFFWRQKLLEDYDWYWRVEPSTRLYCDIKYDVFQYMQDEGKVYGFTITIHEYLRTIETLWKSTRDFWKKNPHYIADDNLVEFISGDKGKTYNLCHFWSNFEIANLNFWRSPAYREYFDYLDRTGNFFYERWGDAPVHSIAASLFLSKDKIHYFSDIGYHHNPYDNCPLNNTIYKENNCDCDQGNDFTFQGYACGVQYYDAQGLKKPDNWEKFQQ</sequence>
<dbReference type="GO" id="GO:0000026">
    <property type="term" value="F:alpha-1,2-mannosyltransferase activity"/>
    <property type="evidence" value="ECO:0007669"/>
    <property type="project" value="TreeGrafter"/>
</dbReference>
<evidence type="ECO:0000313" key="8">
    <source>
        <dbReference type="EMBL" id="QLG71781.1"/>
    </source>
</evidence>
<comment type="subcellular location">
    <subcellularLocation>
        <location evidence="1">Membrane</location>
        <topology evidence="1">Single-pass type II membrane protein</topology>
    </subcellularLocation>
</comment>
<reference evidence="8 9" key="1">
    <citation type="submission" date="2020-07" db="EMBL/GenBank/DDBJ databases">
        <title>The yeast mating-type switching endonuclease HO is a domesticated member of an unorthodox homing genetic element family.</title>
        <authorList>
            <person name="Coughlan A.Y."/>
            <person name="Lombardi L."/>
            <person name="Braun-Galleani S."/>
            <person name="Martos A.R."/>
            <person name="Galeote V."/>
            <person name="Bigey F."/>
            <person name="Dequin S."/>
            <person name="Byrne K.P."/>
            <person name="Wolfe K.H."/>
        </authorList>
    </citation>
    <scope>NUCLEOTIDE SEQUENCE [LARGE SCALE GENOMIC DNA]</scope>
    <source>
        <strain evidence="8 9">NRRL Y-6702</strain>
    </source>
</reference>
<keyword evidence="5" id="KW-0812">Transmembrane</keyword>
<protein>
    <recommendedName>
        <fullName evidence="10">Glycosyltransferase family 15 protein</fullName>
    </recommendedName>
</protein>
<evidence type="ECO:0000256" key="2">
    <source>
        <dbReference type="ARBA" id="ARBA00007677"/>
    </source>
</evidence>
<evidence type="ECO:0000256" key="1">
    <source>
        <dbReference type="ARBA" id="ARBA00004606"/>
    </source>
</evidence>
<evidence type="ECO:0000256" key="4">
    <source>
        <dbReference type="ARBA" id="ARBA00022679"/>
    </source>
</evidence>
<keyword evidence="4" id="KW-0808">Transferase</keyword>
<feature type="compositionally biased region" description="Basic and acidic residues" evidence="7">
    <location>
        <begin position="62"/>
        <end position="90"/>
    </location>
</feature>
<feature type="region of interest" description="Disordered" evidence="7">
    <location>
        <begin position="56"/>
        <end position="93"/>
    </location>
</feature>
<dbReference type="Gene3D" id="3.90.550.10">
    <property type="entry name" value="Spore Coat Polysaccharide Biosynthesis Protein SpsA, Chain A"/>
    <property type="match status" value="1"/>
</dbReference>
<dbReference type="GO" id="GO:0006493">
    <property type="term" value="P:protein O-linked glycosylation"/>
    <property type="evidence" value="ECO:0007669"/>
    <property type="project" value="TreeGrafter"/>
</dbReference>
<dbReference type="AlphaFoldDB" id="A0A7H9AZK1"/>
<feature type="active site" description="Nucleophile" evidence="6">
    <location>
        <position position="345"/>
    </location>
</feature>
<name>A0A7H9AZK1_ZYGMR</name>
<evidence type="ECO:0000256" key="3">
    <source>
        <dbReference type="ARBA" id="ARBA00022676"/>
    </source>
</evidence>
<dbReference type="PANTHER" id="PTHR31121:SF8">
    <property type="entry name" value="GLYCOLIPID 2-ALPHA-MANNOSYLTRANSFERASE-RELATED"/>
    <property type="match status" value="1"/>
</dbReference>
<dbReference type="GeneID" id="59235477"/>
<evidence type="ECO:0000256" key="5">
    <source>
        <dbReference type="ARBA" id="ARBA00022968"/>
    </source>
</evidence>
<organism evidence="8 9">
    <name type="scientific">Zygotorulaspora mrakii</name>
    <name type="common">Zygosaccharomyces mrakii</name>
    <dbReference type="NCBI Taxonomy" id="42260"/>
    <lineage>
        <taxon>Eukaryota</taxon>
        <taxon>Fungi</taxon>
        <taxon>Dikarya</taxon>
        <taxon>Ascomycota</taxon>
        <taxon>Saccharomycotina</taxon>
        <taxon>Saccharomycetes</taxon>
        <taxon>Saccharomycetales</taxon>
        <taxon>Saccharomycetaceae</taxon>
        <taxon>Zygotorulaspora</taxon>
    </lineage>
</organism>
<dbReference type="InterPro" id="IPR002685">
    <property type="entry name" value="Glyco_trans_15"/>
</dbReference>
<dbReference type="Proteomes" id="UP000509704">
    <property type="component" value="Chromosome 3"/>
</dbReference>
<dbReference type="OrthoDB" id="439943at2759"/>
<dbReference type="GO" id="GO:0016020">
    <property type="term" value="C:membrane"/>
    <property type="evidence" value="ECO:0007669"/>
    <property type="project" value="UniProtKB-SubCell"/>
</dbReference>
<proteinExistence type="inferred from homology"/>
<dbReference type="InterPro" id="IPR029044">
    <property type="entry name" value="Nucleotide-diphossugar_trans"/>
</dbReference>
<dbReference type="PIRSF" id="PIRSF018153">
    <property type="entry name" value="Glyco_trans_15"/>
    <property type="match status" value="1"/>
</dbReference>
<accession>A0A7H9AZK1</accession>
<keyword evidence="3" id="KW-0328">Glycosyltransferase</keyword>
<keyword evidence="9" id="KW-1185">Reference proteome</keyword>
<dbReference type="GO" id="GO:0000032">
    <property type="term" value="P:cell wall mannoprotein biosynthetic process"/>
    <property type="evidence" value="ECO:0007669"/>
    <property type="project" value="TreeGrafter"/>
</dbReference>
<dbReference type="RefSeq" id="XP_037143509.1">
    <property type="nucleotide sequence ID" value="XM_037287614.1"/>
</dbReference>
<dbReference type="GO" id="GO:0005794">
    <property type="term" value="C:Golgi apparatus"/>
    <property type="evidence" value="ECO:0007669"/>
    <property type="project" value="TreeGrafter"/>
</dbReference>
<keyword evidence="5" id="KW-0735">Signal-anchor</keyword>
<dbReference type="Pfam" id="PF01793">
    <property type="entry name" value="Glyco_transf_15"/>
    <property type="match status" value="1"/>
</dbReference>
<dbReference type="EMBL" id="CP058606">
    <property type="protein sequence ID" value="QLG71781.1"/>
    <property type="molecule type" value="Genomic_DNA"/>
</dbReference>
<evidence type="ECO:0000256" key="7">
    <source>
        <dbReference type="SAM" id="MobiDB-lite"/>
    </source>
</evidence>
<gene>
    <name evidence="8" type="ORF">HG535_0C01300</name>
</gene>
<evidence type="ECO:0000256" key="6">
    <source>
        <dbReference type="PIRSR" id="PIRSR018153-1"/>
    </source>
</evidence>